<dbReference type="PROSITE" id="PS50928">
    <property type="entry name" value="ABC_TM1"/>
    <property type="match status" value="1"/>
</dbReference>
<proteinExistence type="inferred from homology"/>
<dbReference type="GO" id="GO:0055085">
    <property type="term" value="P:transmembrane transport"/>
    <property type="evidence" value="ECO:0007669"/>
    <property type="project" value="InterPro"/>
</dbReference>
<evidence type="ECO:0000256" key="1">
    <source>
        <dbReference type="ARBA" id="ARBA00004429"/>
    </source>
</evidence>
<evidence type="ECO:0000256" key="6">
    <source>
        <dbReference type="ARBA" id="ARBA00022989"/>
    </source>
</evidence>
<evidence type="ECO:0000313" key="10">
    <source>
        <dbReference type="EMBL" id="PWR20714.1"/>
    </source>
</evidence>
<feature type="transmembrane region" description="Helical" evidence="8">
    <location>
        <begin position="98"/>
        <end position="119"/>
    </location>
</feature>
<dbReference type="GO" id="GO:0005886">
    <property type="term" value="C:plasma membrane"/>
    <property type="evidence" value="ECO:0007669"/>
    <property type="project" value="UniProtKB-SubCell"/>
</dbReference>
<gene>
    <name evidence="10" type="ORF">DKG75_12005</name>
</gene>
<comment type="similarity">
    <text evidence="8">Belongs to the binding-protein-dependent transport system permease family.</text>
</comment>
<feature type="transmembrane region" description="Helical" evidence="8">
    <location>
        <begin position="172"/>
        <end position="195"/>
    </location>
</feature>
<keyword evidence="4" id="KW-0997">Cell inner membrane</keyword>
<keyword evidence="2 8" id="KW-0813">Transport</keyword>
<accession>A0A317E2R3</accession>
<protein>
    <submittedName>
        <fullName evidence="10">Spermidine/putrescine ABC transporter permease</fullName>
    </submittedName>
</protein>
<feature type="transmembrane region" description="Helical" evidence="8">
    <location>
        <begin position="201"/>
        <end position="219"/>
    </location>
</feature>
<evidence type="ECO:0000256" key="3">
    <source>
        <dbReference type="ARBA" id="ARBA00022475"/>
    </source>
</evidence>
<feature type="transmembrane region" description="Helical" evidence="8">
    <location>
        <begin position="131"/>
        <end position="151"/>
    </location>
</feature>
<reference evidence="11" key="1">
    <citation type="submission" date="2018-05" db="EMBL/GenBank/DDBJ databases">
        <title>Zavarzinia sp. HR-AS.</title>
        <authorList>
            <person name="Lee Y."/>
            <person name="Jeon C.O."/>
        </authorList>
    </citation>
    <scope>NUCLEOTIDE SEQUENCE [LARGE SCALE GENOMIC DNA]</scope>
    <source>
        <strain evidence="11">DSM 1231</strain>
    </source>
</reference>
<evidence type="ECO:0000256" key="8">
    <source>
        <dbReference type="RuleBase" id="RU363032"/>
    </source>
</evidence>
<dbReference type="OrthoDB" id="7268769at2"/>
<keyword evidence="6 8" id="KW-1133">Transmembrane helix</keyword>
<evidence type="ECO:0000256" key="5">
    <source>
        <dbReference type="ARBA" id="ARBA00022692"/>
    </source>
</evidence>
<dbReference type="InterPro" id="IPR000515">
    <property type="entry name" value="MetI-like"/>
</dbReference>
<keyword evidence="3" id="KW-1003">Cell membrane</keyword>
<comment type="subcellular location">
    <subcellularLocation>
        <location evidence="1">Cell inner membrane</location>
        <topology evidence="1">Multi-pass membrane protein</topology>
    </subcellularLocation>
    <subcellularLocation>
        <location evidence="8">Cell membrane</location>
        <topology evidence="8">Multi-pass membrane protein</topology>
    </subcellularLocation>
</comment>
<sequence>MSRIATRLAFGCFGLFLAAPLAVVAGVAVNEKKSLTFPPEGFSLAWFGEIFGNPEWFSALLASIGVAASASALSVLIALPIAWFLWRWHAPFVRIVQVLGLAPFILPPVITALGFLAFWSELGLYGEAWTVVISHGIFFVTLPLVTLTLGFDAIDPTLVEAASTMGADDRAVLRTIVFPLIRPYVISGLAFAFVLSLNEYIVAYMVVGFTVETLPIKIFNALRYGYTPTMAAVTVLFVLIAALVFGLIARFGDLPRLLGAWSPKDE</sequence>
<evidence type="ECO:0000259" key="9">
    <source>
        <dbReference type="PROSITE" id="PS50928"/>
    </source>
</evidence>
<dbReference type="Gene3D" id="1.10.3720.10">
    <property type="entry name" value="MetI-like"/>
    <property type="match status" value="1"/>
</dbReference>
<dbReference type="SUPFAM" id="SSF161098">
    <property type="entry name" value="MetI-like"/>
    <property type="match status" value="1"/>
</dbReference>
<evidence type="ECO:0000313" key="11">
    <source>
        <dbReference type="Proteomes" id="UP000246077"/>
    </source>
</evidence>
<dbReference type="PANTHER" id="PTHR43357">
    <property type="entry name" value="INNER MEMBRANE ABC TRANSPORTER PERMEASE PROTEIN YDCV"/>
    <property type="match status" value="1"/>
</dbReference>
<comment type="caution">
    <text evidence="10">The sequence shown here is derived from an EMBL/GenBank/DDBJ whole genome shotgun (WGS) entry which is preliminary data.</text>
</comment>
<evidence type="ECO:0000256" key="4">
    <source>
        <dbReference type="ARBA" id="ARBA00022519"/>
    </source>
</evidence>
<feature type="transmembrane region" description="Helical" evidence="8">
    <location>
        <begin position="231"/>
        <end position="252"/>
    </location>
</feature>
<keyword evidence="7 8" id="KW-0472">Membrane</keyword>
<dbReference type="InterPro" id="IPR035906">
    <property type="entry name" value="MetI-like_sf"/>
</dbReference>
<feature type="domain" description="ABC transmembrane type-1" evidence="9">
    <location>
        <begin position="60"/>
        <end position="249"/>
    </location>
</feature>
<dbReference type="Pfam" id="PF00528">
    <property type="entry name" value="BPD_transp_1"/>
    <property type="match status" value="1"/>
</dbReference>
<keyword evidence="11" id="KW-1185">Reference proteome</keyword>
<dbReference type="PANTHER" id="PTHR43357:SF4">
    <property type="entry name" value="INNER MEMBRANE ABC TRANSPORTER PERMEASE PROTEIN YDCV"/>
    <property type="match status" value="1"/>
</dbReference>
<dbReference type="EMBL" id="QGLF01000003">
    <property type="protein sequence ID" value="PWR20714.1"/>
    <property type="molecule type" value="Genomic_DNA"/>
</dbReference>
<organism evidence="10 11">
    <name type="scientific">Zavarzinia compransoris</name>
    <dbReference type="NCBI Taxonomy" id="1264899"/>
    <lineage>
        <taxon>Bacteria</taxon>
        <taxon>Pseudomonadati</taxon>
        <taxon>Pseudomonadota</taxon>
        <taxon>Alphaproteobacteria</taxon>
        <taxon>Rhodospirillales</taxon>
        <taxon>Zavarziniaceae</taxon>
        <taxon>Zavarzinia</taxon>
    </lineage>
</organism>
<feature type="transmembrane region" description="Helical" evidence="8">
    <location>
        <begin position="56"/>
        <end position="86"/>
    </location>
</feature>
<evidence type="ECO:0000256" key="7">
    <source>
        <dbReference type="ARBA" id="ARBA00023136"/>
    </source>
</evidence>
<keyword evidence="5 8" id="KW-0812">Transmembrane</keyword>
<name>A0A317E2R3_9PROT</name>
<dbReference type="CDD" id="cd06261">
    <property type="entry name" value="TM_PBP2"/>
    <property type="match status" value="1"/>
</dbReference>
<dbReference type="Proteomes" id="UP000246077">
    <property type="component" value="Unassembled WGS sequence"/>
</dbReference>
<evidence type="ECO:0000256" key="2">
    <source>
        <dbReference type="ARBA" id="ARBA00022448"/>
    </source>
</evidence>
<dbReference type="RefSeq" id="WP_109921358.1">
    <property type="nucleotide sequence ID" value="NZ_QGLF01000003.1"/>
</dbReference>
<dbReference type="AlphaFoldDB" id="A0A317E2R3"/>